<dbReference type="EMBL" id="LJSX01000008">
    <property type="protein sequence ID" value="KPQ11368.1"/>
    <property type="molecule type" value="Genomic_DNA"/>
</dbReference>
<dbReference type="OrthoDB" id="9768696at2"/>
<dbReference type="EMBL" id="FMBM01000002">
    <property type="protein sequence ID" value="SCC81982.1"/>
    <property type="molecule type" value="Genomic_DNA"/>
</dbReference>
<dbReference type="PATRIC" id="fig|1653334.4.peg.2465"/>
<dbReference type="AlphaFoldDB" id="A0A0P8A1Q4"/>
<comment type="caution">
    <text evidence="5">The sequence shown here is derived from an EMBL/GenBank/DDBJ whole genome shotgun (WGS) entry which is preliminary data.</text>
</comment>
<dbReference type="STRING" id="1653334.GA0071312_2956"/>
<reference evidence="6 8" key="2">
    <citation type="submission" date="2016-08" db="EMBL/GenBank/DDBJ databases">
        <authorList>
            <person name="Varghese N."/>
            <person name="Submissions Spin"/>
        </authorList>
    </citation>
    <scope>NUCLEOTIDE SEQUENCE [LARGE SCALE GENOMIC DNA]</scope>
    <source>
        <strain evidence="6 8">HL-109</strain>
    </source>
</reference>
<dbReference type="Proteomes" id="UP000182800">
    <property type="component" value="Unassembled WGS sequence"/>
</dbReference>
<dbReference type="InterPro" id="IPR003778">
    <property type="entry name" value="CT_A_B"/>
</dbReference>
<dbReference type="Proteomes" id="UP000050497">
    <property type="component" value="Unassembled WGS sequence"/>
</dbReference>
<keyword evidence="3" id="KW-0067">ATP-binding</keyword>
<evidence type="ECO:0000256" key="2">
    <source>
        <dbReference type="ARBA" id="ARBA00022801"/>
    </source>
</evidence>
<evidence type="ECO:0000313" key="6">
    <source>
        <dbReference type="EMBL" id="SCC81982.1"/>
    </source>
</evidence>
<dbReference type="PANTHER" id="PTHR43309:SF5">
    <property type="entry name" value="5-OXOPROLINASE SUBUNIT C"/>
    <property type="match status" value="1"/>
</dbReference>
<sequence>MAEIEVIDCGPATTIQDAGRYGLQRYGVGPAGAMDRDALTLANLLVGNDPDEAAIEFAGLGGRFKVKEGEIRIALAGADATLSIEGEPVPPQTSITLRAGDAFSVGPARQGVYAMLAIAGGLAVESMLGSRSLHRRAAIGGLDGKPLQAGAILSLRQDAPAGDDLTLPDPPEAARGPIRVLPGPQDDHFTQAGLATFFDSTYTLSRQADRMGYRLNGPVIEHADGFNIISDGIVTGAIQVPGSGEPIVLMADRQTTGGYPKIATIISADLGRFAQLRPGDPVRFQAVSQEEAVMAAREAAQWRAELRDRLIPAGAMDLTSERLLSLNLISGMVDAGADFFETETA</sequence>
<dbReference type="Gene3D" id="2.40.100.10">
    <property type="entry name" value="Cyclophilin-like"/>
    <property type="match status" value="1"/>
</dbReference>
<dbReference type="RefSeq" id="WP_074445563.1">
    <property type="nucleotide sequence ID" value="NZ_FMBM01000002.1"/>
</dbReference>
<dbReference type="PANTHER" id="PTHR43309">
    <property type="entry name" value="5-OXOPROLINASE SUBUNIT C"/>
    <property type="match status" value="1"/>
</dbReference>
<keyword evidence="2 5" id="KW-0378">Hydrolase</keyword>
<evidence type="ECO:0000313" key="5">
    <source>
        <dbReference type="EMBL" id="KPQ11368.1"/>
    </source>
</evidence>
<dbReference type="Pfam" id="PF02626">
    <property type="entry name" value="CT_A_B"/>
    <property type="match status" value="1"/>
</dbReference>
<dbReference type="InterPro" id="IPR052708">
    <property type="entry name" value="PxpC"/>
</dbReference>
<evidence type="ECO:0000256" key="1">
    <source>
        <dbReference type="ARBA" id="ARBA00022741"/>
    </source>
</evidence>
<keyword evidence="1" id="KW-0547">Nucleotide-binding</keyword>
<name>A0A0P8A1Q4_9HYPH</name>
<evidence type="ECO:0000256" key="3">
    <source>
        <dbReference type="ARBA" id="ARBA00022840"/>
    </source>
</evidence>
<protein>
    <submittedName>
        <fullName evidence="5">Allophanate hydrolase subunit 2</fullName>
    </submittedName>
    <submittedName>
        <fullName evidence="6">Biotin-dependent carboxylase uncharacterized domain-containing protein</fullName>
    </submittedName>
</protein>
<dbReference type="GO" id="GO:0005524">
    <property type="term" value="F:ATP binding"/>
    <property type="evidence" value="ECO:0007669"/>
    <property type="project" value="UniProtKB-KW"/>
</dbReference>
<gene>
    <name evidence="6" type="ORF">GA0071312_2956</name>
    <name evidence="5" type="ORF">HLUCCO17_06945</name>
</gene>
<dbReference type="NCBIfam" id="TIGR00724">
    <property type="entry name" value="urea_amlyse_rel"/>
    <property type="match status" value="1"/>
</dbReference>
<dbReference type="InterPro" id="IPR029000">
    <property type="entry name" value="Cyclophilin-like_dom_sf"/>
</dbReference>
<proteinExistence type="predicted"/>
<keyword evidence="8" id="KW-1185">Reference proteome</keyword>
<accession>A0A0P8A1Q4</accession>
<dbReference type="SMART" id="SM00797">
    <property type="entry name" value="AHS2"/>
    <property type="match status" value="1"/>
</dbReference>
<dbReference type="SUPFAM" id="SSF50891">
    <property type="entry name" value="Cyclophilin-like"/>
    <property type="match status" value="1"/>
</dbReference>
<feature type="domain" description="Carboxyltransferase" evidence="4">
    <location>
        <begin position="25"/>
        <end position="302"/>
    </location>
</feature>
<evidence type="ECO:0000313" key="7">
    <source>
        <dbReference type="Proteomes" id="UP000050497"/>
    </source>
</evidence>
<evidence type="ECO:0000259" key="4">
    <source>
        <dbReference type="SMART" id="SM00797"/>
    </source>
</evidence>
<reference evidence="5 7" key="1">
    <citation type="submission" date="2015-09" db="EMBL/GenBank/DDBJ databases">
        <title>Identification and resolution of microdiversity through metagenomic sequencing of parallel consortia.</title>
        <authorList>
            <person name="Nelson W.C."/>
            <person name="Romine M.F."/>
            <person name="Lindemann S.R."/>
        </authorList>
    </citation>
    <scope>NUCLEOTIDE SEQUENCE [LARGE SCALE GENOMIC DNA]</scope>
    <source>
        <strain evidence="5">HL-109</strain>
    </source>
</reference>
<evidence type="ECO:0000313" key="8">
    <source>
        <dbReference type="Proteomes" id="UP000182800"/>
    </source>
</evidence>
<dbReference type="GO" id="GO:0016787">
    <property type="term" value="F:hydrolase activity"/>
    <property type="evidence" value="ECO:0007669"/>
    <property type="project" value="UniProtKB-KW"/>
</dbReference>
<organism evidence="5 7">
    <name type="scientific">Saliniramus fredricksonii</name>
    <dbReference type="NCBI Taxonomy" id="1653334"/>
    <lineage>
        <taxon>Bacteria</taxon>
        <taxon>Pseudomonadati</taxon>
        <taxon>Pseudomonadota</taxon>
        <taxon>Alphaproteobacteria</taxon>
        <taxon>Hyphomicrobiales</taxon>
        <taxon>Salinarimonadaceae</taxon>
        <taxon>Saliniramus</taxon>
    </lineage>
</organism>